<dbReference type="Proteomes" id="UP000695000">
    <property type="component" value="Unplaced"/>
</dbReference>
<gene>
    <name evidence="2" type="primary">LOC108562421</name>
</gene>
<dbReference type="RefSeq" id="XP_017776232.1">
    <property type="nucleotide sequence ID" value="XM_017920743.1"/>
</dbReference>
<sequence length="100" mass="11490">MDQNTFDERTFAGILKTILLFLENYNFAETSQCFANEIKTRCKNQEFDDIVPRTLVLKRLSGELDKIVVTVTDSNEEKTLKVHRLCDVCSKDKKVSNVEG</sequence>
<accession>A0ABM1MNT2</accession>
<reference evidence="2" key="1">
    <citation type="submission" date="2025-08" db="UniProtKB">
        <authorList>
            <consortium name="RefSeq"/>
        </authorList>
    </citation>
    <scope>IDENTIFICATION</scope>
    <source>
        <tissue evidence="2">Whole Larva</tissue>
    </source>
</reference>
<evidence type="ECO:0000313" key="1">
    <source>
        <dbReference type="Proteomes" id="UP000695000"/>
    </source>
</evidence>
<dbReference type="GeneID" id="108562421"/>
<evidence type="ECO:0000313" key="2">
    <source>
        <dbReference type="RefSeq" id="XP_017776232.1"/>
    </source>
</evidence>
<organism evidence="1 2">
    <name type="scientific">Nicrophorus vespilloides</name>
    <name type="common">Boreal carrion beetle</name>
    <dbReference type="NCBI Taxonomy" id="110193"/>
    <lineage>
        <taxon>Eukaryota</taxon>
        <taxon>Metazoa</taxon>
        <taxon>Ecdysozoa</taxon>
        <taxon>Arthropoda</taxon>
        <taxon>Hexapoda</taxon>
        <taxon>Insecta</taxon>
        <taxon>Pterygota</taxon>
        <taxon>Neoptera</taxon>
        <taxon>Endopterygota</taxon>
        <taxon>Coleoptera</taxon>
        <taxon>Polyphaga</taxon>
        <taxon>Staphyliniformia</taxon>
        <taxon>Silphidae</taxon>
        <taxon>Nicrophorinae</taxon>
        <taxon>Nicrophorus</taxon>
    </lineage>
</organism>
<proteinExistence type="predicted"/>
<protein>
    <submittedName>
        <fullName evidence="2">Uncharacterized protein LOC108562421</fullName>
    </submittedName>
</protein>
<keyword evidence="1" id="KW-1185">Reference proteome</keyword>
<name>A0ABM1MNT2_NICVS</name>